<name>A0A0C3BGD9_HEBCY</name>
<dbReference type="HOGENOM" id="CLU_2849943_0_0_1"/>
<accession>A0A0C3BGD9</accession>
<dbReference type="EMBL" id="KN831814">
    <property type="protein sequence ID" value="KIM35795.1"/>
    <property type="molecule type" value="Genomic_DNA"/>
</dbReference>
<gene>
    <name evidence="1" type="ORF">M413DRAFT_449610</name>
</gene>
<dbReference type="Proteomes" id="UP000053424">
    <property type="component" value="Unassembled WGS sequence"/>
</dbReference>
<reference evidence="2" key="2">
    <citation type="submission" date="2015-01" db="EMBL/GenBank/DDBJ databases">
        <title>Evolutionary Origins and Diversification of the Mycorrhizal Mutualists.</title>
        <authorList>
            <consortium name="DOE Joint Genome Institute"/>
            <consortium name="Mycorrhizal Genomics Consortium"/>
            <person name="Kohler A."/>
            <person name="Kuo A."/>
            <person name="Nagy L.G."/>
            <person name="Floudas D."/>
            <person name="Copeland A."/>
            <person name="Barry K.W."/>
            <person name="Cichocki N."/>
            <person name="Veneault-Fourrey C."/>
            <person name="LaButti K."/>
            <person name="Lindquist E.A."/>
            <person name="Lipzen A."/>
            <person name="Lundell T."/>
            <person name="Morin E."/>
            <person name="Murat C."/>
            <person name="Riley R."/>
            <person name="Ohm R."/>
            <person name="Sun H."/>
            <person name="Tunlid A."/>
            <person name="Henrissat B."/>
            <person name="Grigoriev I.V."/>
            <person name="Hibbett D.S."/>
            <person name="Martin F."/>
        </authorList>
    </citation>
    <scope>NUCLEOTIDE SEQUENCE [LARGE SCALE GENOMIC DNA]</scope>
    <source>
        <strain evidence="2">h7</strain>
    </source>
</reference>
<keyword evidence="2" id="KW-1185">Reference proteome</keyword>
<evidence type="ECO:0000313" key="2">
    <source>
        <dbReference type="Proteomes" id="UP000053424"/>
    </source>
</evidence>
<sequence>MTDIVKPVDELLHWEKCGKLPVAYEEIKDIALALQANRQSLNSRRCLFLIAVDGIPMPTSRQPLA</sequence>
<dbReference type="AlphaFoldDB" id="A0A0C3BGD9"/>
<proteinExistence type="predicted"/>
<protein>
    <submittedName>
        <fullName evidence="1">Uncharacterized protein</fullName>
    </submittedName>
</protein>
<evidence type="ECO:0000313" key="1">
    <source>
        <dbReference type="EMBL" id="KIM35795.1"/>
    </source>
</evidence>
<organism evidence="1 2">
    <name type="scientific">Hebeloma cylindrosporum</name>
    <dbReference type="NCBI Taxonomy" id="76867"/>
    <lineage>
        <taxon>Eukaryota</taxon>
        <taxon>Fungi</taxon>
        <taxon>Dikarya</taxon>
        <taxon>Basidiomycota</taxon>
        <taxon>Agaricomycotina</taxon>
        <taxon>Agaricomycetes</taxon>
        <taxon>Agaricomycetidae</taxon>
        <taxon>Agaricales</taxon>
        <taxon>Agaricineae</taxon>
        <taxon>Hymenogastraceae</taxon>
        <taxon>Hebeloma</taxon>
    </lineage>
</organism>
<reference evidence="1 2" key="1">
    <citation type="submission" date="2014-04" db="EMBL/GenBank/DDBJ databases">
        <authorList>
            <consortium name="DOE Joint Genome Institute"/>
            <person name="Kuo A."/>
            <person name="Gay G."/>
            <person name="Dore J."/>
            <person name="Kohler A."/>
            <person name="Nagy L.G."/>
            <person name="Floudas D."/>
            <person name="Copeland A."/>
            <person name="Barry K.W."/>
            <person name="Cichocki N."/>
            <person name="Veneault-Fourrey C."/>
            <person name="LaButti K."/>
            <person name="Lindquist E.A."/>
            <person name="Lipzen A."/>
            <person name="Lundell T."/>
            <person name="Morin E."/>
            <person name="Murat C."/>
            <person name="Sun H."/>
            <person name="Tunlid A."/>
            <person name="Henrissat B."/>
            <person name="Grigoriev I.V."/>
            <person name="Hibbett D.S."/>
            <person name="Martin F."/>
            <person name="Nordberg H.P."/>
            <person name="Cantor M.N."/>
            <person name="Hua S.X."/>
        </authorList>
    </citation>
    <scope>NUCLEOTIDE SEQUENCE [LARGE SCALE GENOMIC DNA]</scope>
    <source>
        <strain evidence="2">h7</strain>
    </source>
</reference>